<dbReference type="PANTHER" id="PTHR15032:SF27">
    <property type="entry name" value="N-ACYL-PHOSPHATIDYLETHANOLAMINE-HYDROLYZING PHOSPHOLIPASE D"/>
    <property type="match status" value="1"/>
</dbReference>
<protein>
    <recommendedName>
        <fullName evidence="2">Metallo-beta-lactamase domain-containing protein</fullName>
    </recommendedName>
</protein>
<evidence type="ECO:0000313" key="3">
    <source>
        <dbReference type="EMBL" id="KAK4654966.1"/>
    </source>
</evidence>
<feature type="compositionally biased region" description="Basic and acidic residues" evidence="1">
    <location>
        <begin position="356"/>
        <end position="370"/>
    </location>
</feature>
<dbReference type="InterPro" id="IPR036866">
    <property type="entry name" value="RibonucZ/Hydroxyglut_hydro"/>
</dbReference>
<proteinExistence type="predicted"/>
<dbReference type="InterPro" id="IPR001279">
    <property type="entry name" value="Metallo-B-lactamas"/>
</dbReference>
<feature type="region of interest" description="Disordered" evidence="1">
    <location>
        <begin position="350"/>
        <end position="370"/>
    </location>
</feature>
<name>A0ABR0GGT7_9PEZI</name>
<feature type="domain" description="Metallo-beta-lactamase" evidence="2">
    <location>
        <begin position="180"/>
        <end position="339"/>
    </location>
</feature>
<dbReference type="SUPFAM" id="SSF56281">
    <property type="entry name" value="Metallo-hydrolase/oxidoreductase"/>
    <property type="match status" value="1"/>
</dbReference>
<dbReference type="Proteomes" id="UP001323405">
    <property type="component" value="Unassembled WGS sequence"/>
</dbReference>
<dbReference type="Pfam" id="PF12706">
    <property type="entry name" value="Lactamase_B_2"/>
    <property type="match status" value="1"/>
</dbReference>
<dbReference type="RefSeq" id="XP_062743941.1">
    <property type="nucleotide sequence ID" value="XM_062890018.1"/>
</dbReference>
<dbReference type="GeneID" id="87909925"/>
<organism evidence="3 4">
    <name type="scientific">Podospora pseudocomata</name>
    <dbReference type="NCBI Taxonomy" id="2093779"/>
    <lineage>
        <taxon>Eukaryota</taxon>
        <taxon>Fungi</taxon>
        <taxon>Dikarya</taxon>
        <taxon>Ascomycota</taxon>
        <taxon>Pezizomycotina</taxon>
        <taxon>Sordariomycetes</taxon>
        <taxon>Sordariomycetidae</taxon>
        <taxon>Sordariales</taxon>
        <taxon>Podosporaceae</taxon>
        <taxon>Podospora</taxon>
    </lineage>
</organism>
<dbReference type="PANTHER" id="PTHR15032">
    <property type="entry name" value="N-ACYL-PHOSPHATIDYLETHANOLAMINE-HYDROLYZING PHOSPHOLIPASE D"/>
    <property type="match status" value="1"/>
</dbReference>
<keyword evidence="4" id="KW-1185">Reference proteome</keyword>
<reference evidence="3 4" key="1">
    <citation type="journal article" date="2023" name="bioRxiv">
        <title>High-quality genome assemblies of four members of thePodospora anserinaspecies complex.</title>
        <authorList>
            <person name="Ament-Velasquez S.L."/>
            <person name="Vogan A.A."/>
            <person name="Wallerman O."/>
            <person name="Hartmann F."/>
            <person name="Gautier V."/>
            <person name="Silar P."/>
            <person name="Giraud T."/>
            <person name="Johannesson H."/>
        </authorList>
    </citation>
    <scope>NUCLEOTIDE SEQUENCE [LARGE SCALE GENOMIC DNA]</scope>
    <source>
        <strain evidence="3 4">CBS 415.72m</strain>
    </source>
</reference>
<gene>
    <name evidence="3" type="ORF">QC762_405680</name>
</gene>
<dbReference type="EMBL" id="JAFFHA010000006">
    <property type="protein sequence ID" value="KAK4654966.1"/>
    <property type="molecule type" value="Genomic_DNA"/>
</dbReference>
<evidence type="ECO:0000259" key="2">
    <source>
        <dbReference type="Pfam" id="PF12706"/>
    </source>
</evidence>
<accession>A0ABR0GGT7</accession>
<dbReference type="Gene3D" id="3.60.15.10">
    <property type="entry name" value="Ribonuclease Z/Hydroxyacylglutathione hydrolase-like"/>
    <property type="match status" value="1"/>
</dbReference>
<sequence length="597" mass="66121">MLDISPITSLPGLAKPPKHHILAPILNPAKSPGSTWSSFFPSLSFGGPSQEEVSHKGHISTLDKKKQVDQKREIIGFQNPWPSWHKPTKSEMLASFQWGPDTDPCIPLAASYALPARQIPPISQPSYSDLSNPESAASKAARLLTVQKPDFTPCPVGKKAKVTWLGHASMLLQLSSGVSVVFDPIFSQRCSPSEYFGPIRTYQPPCQVGDLPRIDAVLISHNHYDHLDQESVMGIWGNNKDRVRFFVPLGIGKMMVDLWGLPKERVVEMDWWDNVALTGLTQGSVKVWCTPAQHNCWRSGSGKSGEPNGSLWASWMVEDLQSRDGEELYRVFFGGDTGYQFHTDPAWPPLPPTNWKRGDPLPPAEKEKPEDYPPCPAFKEISDNIGPPDLLLLPISVGASFAYLRSFTTWMPDWGNPMPRHTQGVTGANHMPPWDAVRVFKEMTEGGKGKAVAVGLHWGTFATEPEEVLKTLGGLEWACERQGIGFGRGWDGKHDEGVEDKVFLAVNQGEIESLPSTLPPDDAGHLGLYSTFGSLSLEAVSLQLDEPNPYNLRQTARNFLATRDFARRRCWASKAGHGAVIRVVQRIDVKTIDHIRH</sequence>
<comment type="caution">
    <text evidence="3">The sequence shown here is derived from an EMBL/GenBank/DDBJ whole genome shotgun (WGS) entry which is preliminary data.</text>
</comment>
<evidence type="ECO:0000313" key="4">
    <source>
        <dbReference type="Proteomes" id="UP001323405"/>
    </source>
</evidence>
<evidence type="ECO:0000256" key="1">
    <source>
        <dbReference type="SAM" id="MobiDB-lite"/>
    </source>
</evidence>